<feature type="compositionally biased region" description="Basic and acidic residues" evidence="1">
    <location>
        <begin position="59"/>
        <end position="85"/>
    </location>
</feature>
<dbReference type="EMBL" id="VFPA01000001">
    <property type="protein sequence ID" value="TQM14211.1"/>
    <property type="molecule type" value="Genomic_DNA"/>
</dbReference>
<gene>
    <name evidence="3" type="ORF">FB558_0971</name>
</gene>
<proteinExistence type="predicted"/>
<dbReference type="Proteomes" id="UP000315677">
    <property type="component" value="Unassembled WGS sequence"/>
</dbReference>
<keyword evidence="4" id="KW-1185">Reference proteome</keyword>
<dbReference type="Pfam" id="PF18970">
    <property type="entry name" value="DUF5709"/>
    <property type="match status" value="1"/>
</dbReference>
<comment type="caution">
    <text evidence="3">The sequence shown here is derived from an EMBL/GenBank/DDBJ whole genome shotgun (WGS) entry which is preliminary data.</text>
</comment>
<feature type="compositionally biased region" description="Basic and acidic residues" evidence="1">
    <location>
        <begin position="157"/>
        <end position="171"/>
    </location>
</feature>
<dbReference type="RefSeq" id="WP_211366088.1">
    <property type="nucleotide sequence ID" value="NZ_VFPA01000001.1"/>
</dbReference>
<feature type="compositionally biased region" description="Low complexity" evidence="1">
    <location>
        <begin position="241"/>
        <end position="255"/>
    </location>
</feature>
<name>A0A543DY09_9PSEU</name>
<evidence type="ECO:0000313" key="4">
    <source>
        <dbReference type="Proteomes" id="UP000315677"/>
    </source>
</evidence>
<evidence type="ECO:0000256" key="1">
    <source>
        <dbReference type="SAM" id="MobiDB-lite"/>
    </source>
</evidence>
<reference evidence="3 4" key="1">
    <citation type="submission" date="2019-06" db="EMBL/GenBank/DDBJ databases">
        <title>Sequencing the genomes of 1000 actinobacteria strains.</title>
        <authorList>
            <person name="Klenk H.-P."/>
        </authorList>
    </citation>
    <scope>NUCLEOTIDE SEQUENCE [LARGE SCALE GENOMIC DNA]</scope>
    <source>
        <strain evidence="3 4">DSM 45301</strain>
    </source>
</reference>
<feature type="compositionally biased region" description="Basic and acidic residues" evidence="1">
    <location>
        <begin position="23"/>
        <end position="37"/>
    </location>
</feature>
<dbReference type="InterPro" id="IPR043763">
    <property type="entry name" value="DUF5709"/>
</dbReference>
<sequence length="261" mass="26617">MAQRDYEEQPEAPDLGASVQLESDEHLAAPPGDRDGLDAGYSPPDRPYAAEEDGVTARGMREGDSLDDRLRRERGDEAPDEDRTGRIALEGEGAALETPDAMDGVDVGIDGGAAGAEEAAVHVVDDPGAPVETEPSVAGSPALEDPELDEVAGGDPQADRARAEAARDVRADGQVFDPGSTEAPVAESGEDVRGPAAPEGGDPAGGDLTGRGPDPSRPRDPFDADPARRELAGSIDESPDAGGAAAGASGRQDAGPEAWRG</sequence>
<dbReference type="AlphaFoldDB" id="A0A543DY09"/>
<accession>A0A543DY09</accession>
<evidence type="ECO:0000313" key="3">
    <source>
        <dbReference type="EMBL" id="TQM14211.1"/>
    </source>
</evidence>
<organism evidence="3 4">
    <name type="scientific">Pseudonocardia kunmingensis</name>
    <dbReference type="NCBI Taxonomy" id="630975"/>
    <lineage>
        <taxon>Bacteria</taxon>
        <taxon>Bacillati</taxon>
        <taxon>Actinomycetota</taxon>
        <taxon>Actinomycetes</taxon>
        <taxon>Pseudonocardiales</taxon>
        <taxon>Pseudonocardiaceae</taxon>
        <taxon>Pseudonocardia</taxon>
    </lineage>
</organism>
<feature type="domain" description="DUF5709" evidence="2">
    <location>
        <begin position="80"/>
        <end position="126"/>
    </location>
</feature>
<feature type="compositionally biased region" description="Basic and acidic residues" evidence="1">
    <location>
        <begin position="214"/>
        <end position="231"/>
    </location>
</feature>
<evidence type="ECO:0000259" key="2">
    <source>
        <dbReference type="Pfam" id="PF18970"/>
    </source>
</evidence>
<feature type="region of interest" description="Disordered" evidence="1">
    <location>
        <begin position="1"/>
        <end position="261"/>
    </location>
</feature>
<protein>
    <recommendedName>
        <fullName evidence="2">DUF5709 domain-containing protein</fullName>
    </recommendedName>
</protein>